<dbReference type="EMBL" id="KK914232">
    <property type="protein sequence ID" value="KDP45497.1"/>
    <property type="molecule type" value="Genomic_DNA"/>
</dbReference>
<dbReference type="Proteomes" id="UP000027138">
    <property type="component" value="Unassembled WGS sequence"/>
</dbReference>
<dbReference type="InterPro" id="IPR044172">
    <property type="entry name" value="ILI2-like"/>
</dbReference>
<accession>A0A067LAR0</accession>
<keyword evidence="3" id="KW-0805">Transcription regulation</keyword>
<keyword evidence="5" id="KW-0539">Nucleus</keyword>
<dbReference type="PANTHER" id="PTHR38546">
    <property type="entry name" value="DNA BINDING PROTEIN"/>
    <property type="match status" value="1"/>
</dbReference>
<dbReference type="GO" id="GO:0040008">
    <property type="term" value="P:regulation of growth"/>
    <property type="evidence" value="ECO:0007669"/>
    <property type="project" value="InterPro"/>
</dbReference>
<gene>
    <name evidence="6" type="ORF">JCGZ_09746</name>
</gene>
<evidence type="ECO:0000256" key="1">
    <source>
        <dbReference type="ARBA" id="ARBA00004123"/>
    </source>
</evidence>
<dbReference type="Gene3D" id="4.10.280.10">
    <property type="entry name" value="Helix-loop-helix DNA-binding domain"/>
    <property type="match status" value="1"/>
</dbReference>
<organism evidence="6 7">
    <name type="scientific">Jatropha curcas</name>
    <name type="common">Barbados nut</name>
    <dbReference type="NCBI Taxonomy" id="180498"/>
    <lineage>
        <taxon>Eukaryota</taxon>
        <taxon>Viridiplantae</taxon>
        <taxon>Streptophyta</taxon>
        <taxon>Embryophyta</taxon>
        <taxon>Tracheophyta</taxon>
        <taxon>Spermatophyta</taxon>
        <taxon>Magnoliopsida</taxon>
        <taxon>eudicotyledons</taxon>
        <taxon>Gunneridae</taxon>
        <taxon>Pentapetalae</taxon>
        <taxon>rosids</taxon>
        <taxon>fabids</taxon>
        <taxon>Malpighiales</taxon>
        <taxon>Euphorbiaceae</taxon>
        <taxon>Crotonoideae</taxon>
        <taxon>Jatropheae</taxon>
        <taxon>Jatropha</taxon>
    </lineage>
</organism>
<dbReference type="Pfam" id="PF23174">
    <property type="entry name" value="bHLH_ILI"/>
    <property type="match status" value="1"/>
</dbReference>
<keyword evidence="7" id="KW-1185">Reference proteome</keyword>
<proteinExistence type="predicted"/>
<dbReference type="GO" id="GO:0005634">
    <property type="term" value="C:nucleus"/>
    <property type="evidence" value="ECO:0007669"/>
    <property type="project" value="UniProtKB-SubCell"/>
</dbReference>
<comment type="subcellular location">
    <subcellularLocation>
        <location evidence="1">Nucleus</location>
    </subcellularLocation>
</comment>
<dbReference type="SUPFAM" id="SSF47459">
    <property type="entry name" value="HLH, helix-loop-helix DNA-binding domain"/>
    <property type="match status" value="1"/>
</dbReference>
<dbReference type="AlphaFoldDB" id="A0A067LAR0"/>
<reference evidence="6 7" key="1">
    <citation type="journal article" date="2014" name="PLoS ONE">
        <title>Global Analysis of Gene Expression Profiles in Physic Nut (Jatropha curcas L.) Seedlings Exposed to Salt Stress.</title>
        <authorList>
            <person name="Zhang L."/>
            <person name="Zhang C."/>
            <person name="Wu P."/>
            <person name="Chen Y."/>
            <person name="Li M."/>
            <person name="Jiang H."/>
            <person name="Wu G."/>
        </authorList>
    </citation>
    <scope>NUCLEOTIDE SEQUENCE [LARGE SCALE GENOMIC DNA]</scope>
    <source>
        <strain evidence="7">cv. GZQX0401</strain>
        <tissue evidence="6">Young leaves</tissue>
    </source>
</reference>
<dbReference type="GO" id="GO:0006355">
    <property type="term" value="P:regulation of DNA-templated transcription"/>
    <property type="evidence" value="ECO:0007669"/>
    <property type="project" value="InterPro"/>
</dbReference>
<keyword evidence="4" id="KW-0804">Transcription</keyword>
<sequence length="81" mass="9090">MSAMRSNPKHETEAQALILQLQSLLSAEERQITTTQSKVSLMEVLEEACNYIRRLNGEVQELSSRITGLMASSDTIPRNLK</sequence>
<evidence type="ECO:0008006" key="8">
    <source>
        <dbReference type="Google" id="ProtNLM"/>
    </source>
</evidence>
<dbReference type="PANTHER" id="PTHR38546:SF6">
    <property type="entry name" value="TRANSCRIPTION FACTOR PRE3-LIKE"/>
    <property type="match status" value="1"/>
</dbReference>
<dbReference type="OrthoDB" id="1504901at2759"/>
<evidence type="ECO:0000256" key="4">
    <source>
        <dbReference type="ARBA" id="ARBA00023163"/>
    </source>
</evidence>
<evidence type="ECO:0000256" key="5">
    <source>
        <dbReference type="ARBA" id="ARBA00023242"/>
    </source>
</evidence>
<evidence type="ECO:0000256" key="2">
    <source>
        <dbReference type="ARBA" id="ARBA00022604"/>
    </source>
</evidence>
<protein>
    <recommendedName>
        <fullName evidence="8">BHLH domain-containing protein</fullName>
    </recommendedName>
</protein>
<evidence type="ECO:0000256" key="3">
    <source>
        <dbReference type="ARBA" id="ARBA00023015"/>
    </source>
</evidence>
<evidence type="ECO:0000313" key="7">
    <source>
        <dbReference type="Proteomes" id="UP000027138"/>
    </source>
</evidence>
<evidence type="ECO:0000313" key="6">
    <source>
        <dbReference type="EMBL" id="KDP45497.1"/>
    </source>
</evidence>
<dbReference type="InterPro" id="IPR044293">
    <property type="entry name" value="PRE"/>
</dbReference>
<dbReference type="InterPro" id="IPR036638">
    <property type="entry name" value="HLH_DNA-bd_sf"/>
</dbReference>
<keyword evidence="2" id="KW-0341">Growth regulation</keyword>
<dbReference type="GO" id="GO:0046983">
    <property type="term" value="F:protein dimerization activity"/>
    <property type="evidence" value="ECO:0007669"/>
    <property type="project" value="InterPro"/>
</dbReference>
<name>A0A067LAR0_JATCU</name>